<evidence type="ECO:0000256" key="1">
    <source>
        <dbReference type="SAM" id="MobiDB-lite"/>
    </source>
</evidence>
<name>A0AAU9N4I9_9ASTR</name>
<keyword evidence="3" id="KW-1185">Reference proteome</keyword>
<proteinExistence type="predicted"/>
<gene>
    <name evidence="2" type="ORF">LVIROSA_LOCUS19608</name>
</gene>
<evidence type="ECO:0000313" key="3">
    <source>
        <dbReference type="Proteomes" id="UP001157418"/>
    </source>
</evidence>
<feature type="region of interest" description="Disordered" evidence="1">
    <location>
        <begin position="169"/>
        <end position="208"/>
    </location>
</feature>
<sequence length="208" mass="23991">MFKEIGYKFEEKVEQNLSRIKKALIPTPWHFLSSVLTRCLFGSVGGRSRGKTDLWIVMYGLFYDINVDYVSILWEDFLTFLPALNNKFLIHHPRWWSIIIHDVINNSNLTPEEIPKGPLPLFLHMSPYQIRTASESEFSHPVMIPVVILAKLGENSVSLCSYQKYIKGTTSSPKRKRKHSDHASKKSTKKKKRSKSDQPPSIPYLDVS</sequence>
<protein>
    <submittedName>
        <fullName evidence="2">Uncharacterized protein</fullName>
    </submittedName>
</protein>
<organism evidence="2 3">
    <name type="scientific">Lactuca virosa</name>
    <dbReference type="NCBI Taxonomy" id="75947"/>
    <lineage>
        <taxon>Eukaryota</taxon>
        <taxon>Viridiplantae</taxon>
        <taxon>Streptophyta</taxon>
        <taxon>Embryophyta</taxon>
        <taxon>Tracheophyta</taxon>
        <taxon>Spermatophyta</taxon>
        <taxon>Magnoliopsida</taxon>
        <taxon>eudicotyledons</taxon>
        <taxon>Gunneridae</taxon>
        <taxon>Pentapetalae</taxon>
        <taxon>asterids</taxon>
        <taxon>campanulids</taxon>
        <taxon>Asterales</taxon>
        <taxon>Asteraceae</taxon>
        <taxon>Cichorioideae</taxon>
        <taxon>Cichorieae</taxon>
        <taxon>Lactucinae</taxon>
        <taxon>Lactuca</taxon>
    </lineage>
</organism>
<reference evidence="2 3" key="1">
    <citation type="submission" date="2022-01" db="EMBL/GenBank/DDBJ databases">
        <authorList>
            <person name="Xiong W."/>
            <person name="Schranz E."/>
        </authorList>
    </citation>
    <scope>NUCLEOTIDE SEQUENCE [LARGE SCALE GENOMIC DNA]</scope>
</reference>
<accession>A0AAU9N4I9</accession>
<feature type="compositionally biased region" description="Basic residues" evidence="1">
    <location>
        <begin position="173"/>
        <end position="194"/>
    </location>
</feature>
<dbReference type="AlphaFoldDB" id="A0AAU9N4I9"/>
<comment type="caution">
    <text evidence="2">The sequence shown here is derived from an EMBL/GenBank/DDBJ whole genome shotgun (WGS) entry which is preliminary data.</text>
</comment>
<dbReference type="EMBL" id="CAKMRJ010003334">
    <property type="protein sequence ID" value="CAH1432992.1"/>
    <property type="molecule type" value="Genomic_DNA"/>
</dbReference>
<dbReference type="Proteomes" id="UP001157418">
    <property type="component" value="Unassembled WGS sequence"/>
</dbReference>
<evidence type="ECO:0000313" key="2">
    <source>
        <dbReference type="EMBL" id="CAH1432992.1"/>
    </source>
</evidence>